<dbReference type="Pfam" id="PF23377">
    <property type="entry name" value="Beta-prop_IFT122_2nd"/>
    <property type="match status" value="1"/>
</dbReference>
<keyword evidence="6" id="KW-0966">Cell projection</keyword>
<keyword evidence="5" id="KW-0969">Cilium</keyword>
<evidence type="ECO:0000256" key="2">
    <source>
        <dbReference type="ARBA" id="ARBA00019442"/>
    </source>
</evidence>
<organism evidence="12 13">
    <name type="scientific">Amblyomma americanum</name>
    <name type="common">Lone star tick</name>
    <dbReference type="NCBI Taxonomy" id="6943"/>
    <lineage>
        <taxon>Eukaryota</taxon>
        <taxon>Metazoa</taxon>
        <taxon>Ecdysozoa</taxon>
        <taxon>Arthropoda</taxon>
        <taxon>Chelicerata</taxon>
        <taxon>Arachnida</taxon>
        <taxon>Acari</taxon>
        <taxon>Parasitiformes</taxon>
        <taxon>Ixodida</taxon>
        <taxon>Ixodoidea</taxon>
        <taxon>Ixodidae</taxon>
        <taxon>Amblyomminae</taxon>
        <taxon>Amblyomma</taxon>
    </lineage>
</organism>
<dbReference type="Gene3D" id="1.25.40.470">
    <property type="match status" value="1"/>
</dbReference>
<protein>
    <recommendedName>
        <fullName evidence="2">Intraflagellar transport protein 122 homolog</fullName>
    </recommendedName>
</protein>
<gene>
    <name evidence="12" type="ORF">V5799_030474</name>
</gene>
<evidence type="ECO:0000256" key="1">
    <source>
        <dbReference type="ARBA" id="ARBA00004138"/>
    </source>
</evidence>
<dbReference type="InterPro" id="IPR056152">
    <property type="entry name" value="Beta-prop_IFT122_2nd"/>
</dbReference>
<dbReference type="SUPFAM" id="SSF50978">
    <property type="entry name" value="WD40 repeat-like"/>
    <property type="match status" value="2"/>
</dbReference>
<accession>A0AAQ4EN21</accession>
<reference evidence="12 13" key="1">
    <citation type="journal article" date="2023" name="Arcadia Sci">
        <title>De novo assembly of a long-read Amblyomma americanum tick genome.</title>
        <authorList>
            <person name="Chou S."/>
            <person name="Poskanzer K.E."/>
            <person name="Rollins M."/>
            <person name="Thuy-Boun P.S."/>
        </authorList>
    </citation>
    <scope>NUCLEOTIDE SEQUENCE [LARGE SCALE GENOMIC DNA]</scope>
    <source>
        <strain evidence="12">F_SG_1</strain>
        <tissue evidence="12">Salivary glands</tissue>
    </source>
</reference>
<dbReference type="Pfam" id="PF25144">
    <property type="entry name" value="Zn_ribbon_IFT122"/>
    <property type="match status" value="1"/>
</dbReference>
<feature type="repeat" description="WD" evidence="7">
    <location>
        <begin position="55"/>
        <end position="86"/>
    </location>
</feature>
<comment type="caution">
    <text evidence="12">The sequence shown here is derived from an EMBL/GenBank/DDBJ whole genome shotgun (WGS) entry which is preliminary data.</text>
</comment>
<dbReference type="InterPro" id="IPR039857">
    <property type="entry name" value="Ift122/121"/>
</dbReference>
<feature type="domain" description="Intraflagellar transport protein 122 homolog TPR" evidence="11">
    <location>
        <begin position="571"/>
        <end position="947"/>
    </location>
</feature>
<dbReference type="GO" id="GO:0061512">
    <property type="term" value="P:protein localization to cilium"/>
    <property type="evidence" value="ECO:0007669"/>
    <property type="project" value="TreeGrafter"/>
</dbReference>
<feature type="domain" description="IFT122 first beta-propeller" evidence="9">
    <location>
        <begin position="199"/>
        <end position="298"/>
    </location>
</feature>
<dbReference type="SMART" id="SM00320">
    <property type="entry name" value="WD40"/>
    <property type="match status" value="8"/>
</dbReference>
<keyword evidence="3 7" id="KW-0853">WD repeat</keyword>
<evidence type="ECO:0000256" key="6">
    <source>
        <dbReference type="ARBA" id="ARBA00023273"/>
    </source>
</evidence>
<feature type="domain" description="IFT122 zinc ribbon" evidence="10">
    <location>
        <begin position="1004"/>
        <end position="1047"/>
    </location>
</feature>
<dbReference type="EMBL" id="JARKHS020013280">
    <property type="protein sequence ID" value="KAK8776182.1"/>
    <property type="molecule type" value="Genomic_DNA"/>
</dbReference>
<keyword evidence="4" id="KW-0677">Repeat</keyword>
<evidence type="ECO:0000259" key="11">
    <source>
        <dbReference type="Pfam" id="PF25295"/>
    </source>
</evidence>
<proteinExistence type="predicted"/>
<sequence length="1199" mass="134610">MRAVALWVDKVHDRENNEQCIYDLVFKPDGSQLIVAAGTRVLVYDTSDGALVQPLKGHKDAVYCVSYARDGKRFASGGADKQVIIWTSTLEGILKYSHHDSIQCLTYNPLTHTLVSCSCSDFGLWSSEQKSVSKHRTSGRVTSASWNPDGQYLALGLATGMVTIRGRSGEEVVRIDRPGGPKAAVWGVCWNPVREEGGGDVLAVADWAQTLSFYNVAGQQTGRERTLGFDPTFVSYFPGGEYLVVGGSSREARIYTRDGICVGPVSQQASWVWCCQARPDASHLALGCQDGTIAYFELGFSTVHSLYRERYAYRDNMTDVIIQHLVTDEKVRIKCRDLVKKLAIYKHRLAVQLPERIMVYELSGEATDPNDMHYRLRDKIVRRVECTLLVVCSEHLVLCQERRLQCLRLRGGACEREWVLSSAIRYIRALGGPSGREGLLVGLRDGQVLQLLLDNPFPLFLVKVTSPVRCLDLSADRTHLAVVDEKGTCLVYQLDSRQLLFQEPNANSVAWNTENANLLCFTGGGSLAIKAGEFPVLRQKLEGFVVGFGGCKLFCLQHNSVTTVEVPLSPCLYQYIEKNRFKEALSIACLGVPEEDWRFLAKEALEALDLVVAKRAAIRLGEPALLRLVRSLQEQEARGEKRECLLGDVMAQQGRFSEAARLYKKAGRNSKAVDMYTDLRMFDLAQEYLGSDETLDTRQLMLKKADWARSINDPKAAADFYLLAGEPLKAVEIAGKQGWTNILVDLSQRLDKRDREALSLCARLLVEQQQLLAAADTFRRIGDSDSLVKLYVDTGQWDEAFAAVGQNAELRAKICGDYANWLAENDRFVDAQKAFYEAGRQDEALKVLERLTQYAVDECRFRDAGYYYWLLSRQILESAGRESDAASREALISRSAQLQDLADVYYVYHNIHRYIEEPFTAYLPEALFNMSRYLFHELMDRSIRGVSLVGVLYALSKQSRNLGAHRLARHCYERLQSLHVPLRFRDTLDLAALTVRSKPFSDAQDLLPLCYRCSSTNPLINPRGRCCVNCNQPFIHSFIAFEILPLVEFTLAEGISDAEALEILEGKARVPREQKKRPESPSRQIINGYEALQINHDDPSDEDPFAFQLSNLEEQGEMNGGLPVILDREALANLGPRDVVICQQPAPLRYRFYRNVVPDVVVVSCPSCAKVFHNDDFEVQTLQTNACPFCRTKLEDAGA</sequence>
<dbReference type="Pfam" id="PF25295">
    <property type="entry name" value="TPR_IFT122"/>
    <property type="match status" value="1"/>
</dbReference>
<evidence type="ECO:0000259" key="9">
    <source>
        <dbReference type="Pfam" id="PF23381"/>
    </source>
</evidence>
<dbReference type="GO" id="GO:1905515">
    <property type="term" value="P:non-motile cilium assembly"/>
    <property type="evidence" value="ECO:0007669"/>
    <property type="project" value="TreeGrafter"/>
</dbReference>
<dbReference type="GO" id="GO:0035721">
    <property type="term" value="P:intraciliary retrograde transport"/>
    <property type="evidence" value="ECO:0007669"/>
    <property type="project" value="TreeGrafter"/>
</dbReference>
<name>A0AAQ4EN21_AMBAM</name>
<evidence type="ECO:0000313" key="12">
    <source>
        <dbReference type="EMBL" id="KAK8776182.1"/>
    </source>
</evidence>
<evidence type="ECO:0000259" key="10">
    <source>
        <dbReference type="Pfam" id="PF25144"/>
    </source>
</evidence>
<dbReference type="AlphaFoldDB" id="A0AAQ4EN21"/>
<dbReference type="Pfam" id="PF23381">
    <property type="entry name" value="Beta-prop_IFT122_1st"/>
    <property type="match status" value="2"/>
</dbReference>
<dbReference type="Pfam" id="PF25143">
    <property type="entry name" value="Zn_ribbon_IFT122_C"/>
    <property type="match status" value="1"/>
</dbReference>
<dbReference type="PANTHER" id="PTHR12764:SF4">
    <property type="entry name" value="INTRAFLAGELLAR TRANSPORT PROTEIN 122 HOMOLOG"/>
    <property type="match status" value="1"/>
</dbReference>
<dbReference type="InterPro" id="IPR036322">
    <property type="entry name" value="WD40_repeat_dom_sf"/>
</dbReference>
<dbReference type="PROSITE" id="PS50294">
    <property type="entry name" value="WD_REPEATS_REGION"/>
    <property type="match status" value="1"/>
</dbReference>
<evidence type="ECO:0000256" key="5">
    <source>
        <dbReference type="ARBA" id="ARBA00023069"/>
    </source>
</evidence>
<dbReference type="InterPro" id="IPR056838">
    <property type="entry name" value="Zn_ribbon_IFT122"/>
</dbReference>
<evidence type="ECO:0000256" key="3">
    <source>
        <dbReference type="ARBA" id="ARBA00022574"/>
    </source>
</evidence>
<dbReference type="InterPro" id="IPR001680">
    <property type="entry name" value="WD40_rpt"/>
</dbReference>
<evidence type="ECO:0000313" key="13">
    <source>
        <dbReference type="Proteomes" id="UP001321473"/>
    </source>
</evidence>
<keyword evidence="13" id="KW-1185">Reference proteome</keyword>
<dbReference type="PROSITE" id="PS50082">
    <property type="entry name" value="WD_REPEATS_2"/>
    <property type="match status" value="1"/>
</dbReference>
<dbReference type="InterPro" id="IPR056153">
    <property type="entry name" value="Beta-prop_IFT122_1st"/>
</dbReference>
<dbReference type="InterPro" id="IPR015943">
    <property type="entry name" value="WD40/YVTN_repeat-like_dom_sf"/>
</dbReference>
<evidence type="ECO:0000256" key="4">
    <source>
        <dbReference type="ARBA" id="ARBA00022737"/>
    </source>
</evidence>
<evidence type="ECO:0000259" key="8">
    <source>
        <dbReference type="Pfam" id="PF23377"/>
    </source>
</evidence>
<feature type="domain" description="IFT122 second beta-propeller" evidence="8">
    <location>
        <begin position="304"/>
        <end position="560"/>
    </location>
</feature>
<dbReference type="GO" id="GO:0097730">
    <property type="term" value="C:non-motile cilium"/>
    <property type="evidence" value="ECO:0007669"/>
    <property type="project" value="TreeGrafter"/>
</dbReference>
<dbReference type="Proteomes" id="UP001321473">
    <property type="component" value="Unassembled WGS sequence"/>
</dbReference>
<evidence type="ECO:0000256" key="7">
    <source>
        <dbReference type="PROSITE-ProRule" id="PRU00221"/>
    </source>
</evidence>
<dbReference type="InterPro" id="IPR057411">
    <property type="entry name" value="TPR_IFT122"/>
</dbReference>
<dbReference type="PANTHER" id="PTHR12764">
    <property type="entry name" value="WD REPEAT DOMAIN-RELATED"/>
    <property type="match status" value="1"/>
</dbReference>
<feature type="domain" description="IFT122 first beta-propeller" evidence="9">
    <location>
        <begin position="14"/>
        <end position="193"/>
    </location>
</feature>
<comment type="subcellular location">
    <subcellularLocation>
        <location evidence="1">Cell projection</location>
        <location evidence="1">Cilium</location>
    </subcellularLocation>
</comment>
<dbReference type="GO" id="GO:0030991">
    <property type="term" value="C:intraciliary transport particle A"/>
    <property type="evidence" value="ECO:0007669"/>
    <property type="project" value="TreeGrafter"/>
</dbReference>
<dbReference type="FunFam" id="2.130.10.10:FF:000176">
    <property type="entry name" value="Intraflagellar transport protein 122 homolog"/>
    <property type="match status" value="1"/>
</dbReference>
<dbReference type="Gene3D" id="2.130.10.10">
    <property type="entry name" value="YVTN repeat-like/Quinoprotein amine dehydrogenase"/>
    <property type="match status" value="2"/>
</dbReference>